<evidence type="ECO:0000313" key="2">
    <source>
        <dbReference type="EMBL" id="MFD2416825.1"/>
    </source>
</evidence>
<feature type="region of interest" description="Disordered" evidence="1">
    <location>
        <begin position="1"/>
        <end position="28"/>
    </location>
</feature>
<dbReference type="GO" id="GO:0008168">
    <property type="term" value="F:methyltransferase activity"/>
    <property type="evidence" value="ECO:0007669"/>
    <property type="project" value="UniProtKB-KW"/>
</dbReference>
<evidence type="ECO:0000313" key="3">
    <source>
        <dbReference type="Proteomes" id="UP001597417"/>
    </source>
</evidence>
<protein>
    <submittedName>
        <fullName evidence="2">HIT family protein</fullName>
        <ecNumber evidence="2">2.1.1.-</ecNumber>
    </submittedName>
</protein>
<name>A0ABW5FQ97_9PSEU</name>
<sequence length="179" mass="19295">MDHDGATDPATPSSRHAGSSPEPTDVAGCVPCDMMNGRVSLPGGRIHETSLWLVTHVLGTFGLGALAVVPKRHVVHVAALTREEAAELGELLREVAAVVTALTDPVQVYTCQWSHTNGEAAHIHFILQPIRRSDMDRHPGRLGPVLQSAMFDAENKPDLAAVEAFAERARAEFARRVAR</sequence>
<accession>A0ABW5FQ97</accession>
<keyword evidence="2" id="KW-0489">Methyltransferase</keyword>
<keyword evidence="2" id="KW-0808">Transferase</keyword>
<comment type="caution">
    <text evidence="2">The sequence shown here is derived from an EMBL/GenBank/DDBJ whole genome shotgun (WGS) entry which is preliminary data.</text>
</comment>
<dbReference type="Proteomes" id="UP001597417">
    <property type="component" value="Unassembled WGS sequence"/>
</dbReference>
<dbReference type="Gene3D" id="3.30.428.10">
    <property type="entry name" value="HIT-like"/>
    <property type="match status" value="1"/>
</dbReference>
<dbReference type="GO" id="GO:0032259">
    <property type="term" value="P:methylation"/>
    <property type="evidence" value="ECO:0007669"/>
    <property type="project" value="UniProtKB-KW"/>
</dbReference>
<evidence type="ECO:0000256" key="1">
    <source>
        <dbReference type="SAM" id="MobiDB-lite"/>
    </source>
</evidence>
<reference evidence="3" key="1">
    <citation type="journal article" date="2019" name="Int. J. Syst. Evol. Microbiol.">
        <title>The Global Catalogue of Microorganisms (GCM) 10K type strain sequencing project: providing services to taxonomists for standard genome sequencing and annotation.</title>
        <authorList>
            <consortium name="The Broad Institute Genomics Platform"/>
            <consortium name="The Broad Institute Genome Sequencing Center for Infectious Disease"/>
            <person name="Wu L."/>
            <person name="Ma J."/>
        </authorList>
    </citation>
    <scope>NUCLEOTIDE SEQUENCE [LARGE SCALE GENOMIC DNA]</scope>
    <source>
        <strain evidence="3">CGMCC 4.7645</strain>
    </source>
</reference>
<dbReference type="SUPFAM" id="SSF54197">
    <property type="entry name" value="HIT-like"/>
    <property type="match status" value="1"/>
</dbReference>
<dbReference type="RefSeq" id="WP_378263966.1">
    <property type="nucleotide sequence ID" value="NZ_JBHUKR010000006.1"/>
</dbReference>
<proteinExistence type="predicted"/>
<dbReference type="EC" id="2.1.1.-" evidence="2"/>
<keyword evidence="3" id="KW-1185">Reference proteome</keyword>
<gene>
    <name evidence="2" type="ORF">ACFSXZ_10875</name>
</gene>
<dbReference type="InterPro" id="IPR036265">
    <property type="entry name" value="HIT-like_sf"/>
</dbReference>
<organism evidence="2 3">
    <name type="scientific">Amycolatopsis pigmentata</name>
    <dbReference type="NCBI Taxonomy" id="450801"/>
    <lineage>
        <taxon>Bacteria</taxon>
        <taxon>Bacillati</taxon>
        <taxon>Actinomycetota</taxon>
        <taxon>Actinomycetes</taxon>
        <taxon>Pseudonocardiales</taxon>
        <taxon>Pseudonocardiaceae</taxon>
        <taxon>Amycolatopsis</taxon>
    </lineage>
</organism>
<dbReference type="EMBL" id="JBHUKR010000006">
    <property type="protein sequence ID" value="MFD2416825.1"/>
    <property type="molecule type" value="Genomic_DNA"/>
</dbReference>